<keyword evidence="1" id="KW-0812">Transmembrane</keyword>
<reference evidence="2 3" key="1">
    <citation type="submission" date="2019-04" db="EMBL/GenBank/DDBJ databases">
        <authorList>
            <consortium name="DOE Joint Genome Institute"/>
            <person name="Mondo S."/>
            <person name="Kjaerbolling I."/>
            <person name="Vesth T."/>
            <person name="Frisvad J.C."/>
            <person name="Nybo J.L."/>
            <person name="Theobald S."/>
            <person name="Kildgaard S."/>
            <person name="Isbrandt T."/>
            <person name="Kuo A."/>
            <person name="Sato A."/>
            <person name="Lyhne E.K."/>
            <person name="Kogle M.E."/>
            <person name="Wiebenga A."/>
            <person name="Kun R.S."/>
            <person name="Lubbers R.J."/>
            <person name="Makela M.R."/>
            <person name="Barry K."/>
            <person name="Chovatia M."/>
            <person name="Clum A."/>
            <person name="Daum C."/>
            <person name="Haridas S."/>
            <person name="He G."/>
            <person name="LaButti K."/>
            <person name="Lipzen A."/>
            <person name="Riley R."/>
            <person name="Salamov A."/>
            <person name="Simmons B.A."/>
            <person name="Magnuson J.K."/>
            <person name="Henrissat B."/>
            <person name="Mortensen U.H."/>
            <person name="Larsen T.O."/>
            <person name="Devries R.P."/>
            <person name="Grigoriev I.V."/>
            <person name="Machida M."/>
            <person name="Baker S.E."/>
            <person name="Andersen M.R."/>
            <person name="Cantor M.N."/>
            <person name="Hua S.X."/>
        </authorList>
    </citation>
    <scope>NUCLEOTIDE SEQUENCE [LARGE SCALE GENOMIC DNA]</scope>
    <source>
        <strain evidence="2 3">CBS 117616</strain>
    </source>
</reference>
<gene>
    <name evidence="2" type="ORF">BDV36DRAFT_137607</name>
</gene>
<sequence>MATHPYYPPTAEILNYIPNDKGTLELVLIFALTCTILLTITYKLVLTKRPQIFKSDLLTILWFVLCTYTLTPQT</sequence>
<name>A0ABQ6WQZ0_9EURO</name>
<keyword evidence="1" id="KW-0472">Membrane</keyword>
<keyword evidence="1" id="KW-1133">Transmembrane helix</keyword>
<evidence type="ECO:0000313" key="2">
    <source>
        <dbReference type="EMBL" id="KAE8419435.1"/>
    </source>
</evidence>
<proteinExistence type="predicted"/>
<evidence type="ECO:0000313" key="3">
    <source>
        <dbReference type="Proteomes" id="UP000325395"/>
    </source>
</evidence>
<feature type="transmembrane region" description="Helical" evidence="1">
    <location>
        <begin position="26"/>
        <end position="45"/>
    </location>
</feature>
<dbReference type="Proteomes" id="UP000325395">
    <property type="component" value="Unassembled WGS sequence"/>
</dbReference>
<dbReference type="EMBL" id="ML735717">
    <property type="protein sequence ID" value="KAE8419435.1"/>
    <property type="molecule type" value="Genomic_DNA"/>
</dbReference>
<evidence type="ECO:0000256" key="1">
    <source>
        <dbReference type="SAM" id="Phobius"/>
    </source>
</evidence>
<organism evidence="2 3">
    <name type="scientific">Aspergillus pseudocaelatus</name>
    <dbReference type="NCBI Taxonomy" id="1825620"/>
    <lineage>
        <taxon>Eukaryota</taxon>
        <taxon>Fungi</taxon>
        <taxon>Dikarya</taxon>
        <taxon>Ascomycota</taxon>
        <taxon>Pezizomycotina</taxon>
        <taxon>Eurotiomycetes</taxon>
        <taxon>Eurotiomycetidae</taxon>
        <taxon>Eurotiales</taxon>
        <taxon>Aspergillaceae</taxon>
        <taxon>Aspergillus</taxon>
        <taxon>Aspergillus subgen. Circumdati</taxon>
    </lineage>
</organism>
<protein>
    <submittedName>
        <fullName evidence="2">Uncharacterized protein</fullName>
    </submittedName>
</protein>
<accession>A0ABQ6WQZ0</accession>
<keyword evidence="3" id="KW-1185">Reference proteome</keyword>